<evidence type="ECO:0008006" key="3">
    <source>
        <dbReference type="Google" id="ProtNLM"/>
    </source>
</evidence>
<sequence length="142" mass="15539">MPDAELEWHGDEALAMIRARVVRCLHRAAIAVKNRAKELLSVAGTGRVDGKTARNAKGHFKATVTRSKPGEPPRKQTGLLRSKVAHEVDEATLTARVGTNLEYGRHLELGTKRGLAPRPWLRRALAEVAARVEQLLDGLGEP</sequence>
<gene>
    <name evidence="1" type="ORF">PZE19_05665</name>
</gene>
<evidence type="ECO:0000313" key="2">
    <source>
        <dbReference type="Proteomes" id="UP001216907"/>
    </source>
</evidence>
<proteinExistence type="predicted"/>
<dbReference type="RefSeq" id="WP_277859599.1">
    <property type="nucleotide sequence ID" value="NZ_JARRAG010000001.1"/>
</dbReference>
<keyword evidence="2" id="KW-1185">Reference proteome</keyword>
<protein>
    <recommendedName>
        <fullName evidence="3">HK97 gp10 family phage protein</fullName>
    </recommendedName>
</protein>
<evidence type="ECO:0000313" key="1">
    <source>
        <dbReference type="EMBL" id="MDG3003245.1"/>
    </source>
</evidence>
<dbReference type="Proteomes" id="UP001216907">
    <property type="component" value="Unassembled WGS sequence"/>
</dbReference>
<reference evidence="1 2" key="1">
    <citation type="submission" date="2023-03" db="EMBL/GenBank/DDBJ databases">
        <title>Paludisphaera mucosa sp. nov. a novel planctomycete from northern fen.</title>
        <authorList>
            <person name="Ivanova A."/>
        </authorList>
    </citation>
    <scope>NUCLEOTIDE SEQUENCE [LARGE SCALE GENOMIC DNA]</scope>
    <source>
        <strain evidence="1 2">Pla2</strain>
    </source>
</reference>
<accession>A0ABT6F6P4</accession>
<comment type="caution">
    <text evidence="1">The sequence shown here is derived from an EMBL/GenBank/DDBJ whole genome shotgun (WGS) entry which is preliminary data.</text>
</comment>
<dbReference type="EMBL" id="JARRAG010000001">
    <property type="protein sequence ID" value="MDG3003245.1"/>
    <property type="molecule type" value="Genomic_DNA"/>
</dbReference>
<organism evidence="1 2">
    <name type="scientific">Paludisphaera mucosa</name>
    <dbReference type="NCBI Taxonomy" id="3030827"/>
    <lineage>
        <taxon>Bacteria</taxon>
        <taxon>Pseudomonadati</taxon>
        <taxon>Planctomycetota</taxon>
        <taxon>Planctomycetia</taxon>
        <taxon>Isosphaerales</taxon>
        <taxon>Isosphaeraceae</taxon>
        <taxon>Paludisphaera</taxon>
    </lineage>
</organism>
<name>A0ABT6F6P4_9BACT</name>